<dbReference type="RefSeq" id="WP_284319038.1">
    <property type="nucleotide sequence ID" value="NZ_BSOB01000004.1"/>
</dbReference>
<sequence>MNYQSCDIYLPRVTKGLVIEDAFKIIRDINFNVDIDKDYSGFLGLNIRRMQAMMAVMRLRDVRVPSLSVPTKYREEAVISSDEAIQVASSVNLPEGVSVVFSWRNDEHNPMYWIFDKIYPNEERPGASLLIDKVDRHVWSNDEVDEYQHDFNNAFWR</sequence>
<accession>A0ABQ5XJA2</accession>
<protein>
    <submittedName>
        <fullName evidence="1">Uncharacterized protein</fullName>
    </submittedName>
</protein>
<proteinExistence type="predicted"/>
<comment type="caution">
    <text evidence="1">The sequence shown here is derived from an EMBL/GenBank/DDBJ whole genome shotgun (WGS) entry which is preliminary data.</text>
</comment>
<keyword evidence="2" id="KW-1185">Reference proteome</keyword>
<reference evidence="2" key="1">
    <citation type="journal article" date="2019" name="Int. J. Syst. Evol. Microbiol.">
        <title>The Global Catalogue of Microorganisms (GCM) 10K type strain sequencing project: providing services to taxonomists for standard genome sequencing and annotation.</title>
        <authorList>
            <consortium name="The Broad Institute Genomics Platform"/>
            <consortium name="The Broad Institute Genome Sequencing Center for Infectious Disease"/>
            <person name="Wu L."/>
            <person name="Ma J."/>
        </authorList>
    </citation>
    <scope>NUCLEOTIDE SEQUENCE [LARGE SCALE GENOMIC DNA]</scope>
    <source>
        <strain evidence="2">NBRC 111980</strain>
    </source>
</reference>
<organism evidence="1 2">
    <name type="scientific">Dyella acidisoli</name>
    <dbReference type="NCBI Taxonomy" id="1867834"/>
    <lineage>
        <taxon>Bacteria</taxon>
        <taxon>Pseudomonadati</taxon>
        <taxon>Pseudomonadota</taxon>
        <taxon>Gammaproteobacteria</taxon>
        <taxon>Lysobacterales</taxon>
        <taxon>Rhodanobacteraceae</taxon>
        <taxon>Dyella</taxon>
    </lineage>
</organism>
<name>A0ABQ5XJA2_9GAMM</name>
<dbReference type="EMBL" id="BSOB01000004">
    <property type="protein sequence ID" value="GLQ91261.1"/>
    <property type="molecule type" value="Genomic_DNA"/>
</dbReference>
<evidence type="ECO:0000313" key="1">
    <source>
        <dbReference type="EMBL" id="GLQ91261.1"/>
    </source>
</evidence>
<evidence type="ECO:0000313" key="2">
    <source>
        <dbReference type="Proteomes" id="UP001156670"/>
    </source>
</evidence>
<gene>
    <name evidence="1" type="ORF">GCM10007901_02110</name>
</gene>
<dbReference type="Proteomes" id="UP001156670">
    <property type="component" value="Unassembled WGS sequence"/>
</dbReference>